<dbReference type="Proteomes" id="UP000190409">
    <property type="component" value="Unassembled WGS sequence"/>
</dbReference>
<dbReference type="AlphaFoldDB" id="A0A1S8KL78"/>
<proteinExistence type="predicted"/>
<evidence type="ECO:0000313" key="1">
    <source>
        <dbReference type="EMBL" id="OOL80456.1"/>
    </source>
</evidence>
<protein>
    <submittedName>
        <fullName evidence="1">Uncharacterized protein</fullName>
    </submittedName>
</protein>
<gene>
    <name evidence="1" type="ORF">BWX42_00435</name>
</gene>
<dbReference type="EMBL" id="MUYF01000003">
    <property type="protein sequence ID" value="OOL80456.1"/>
    <property type="molecule type" value="Genomic_DNA"/>
</dbReference>
<reference evidence="1 2" key="1">
    <citation type="submission" date="2017-01" db="EMBL/GenBank/DDBJ databases">
        <title>Complete Genome Sequence of Dolosigranulum pigrum isolated from a Patient with interstitial lung disease.</title>
        <authorList>
            <person name="Mukhopadhyay R."/>
            <person name="Joaquin J."/>
            <person name="Hogue R."/>
            <person name="Fitzgerald S."/>
            <person name="Jospin G."/>
            <person name="Eisen J.A."/>
            <person name="Chaturvedi V."/>
        </authorList>
    </citation>
    <scope>NUCLEOTIDE SEQUENCE [LARGE SCALE GENOMIC DNA]</scope>
    <source>
        <strain evidence="1 2">15S00348</strain>
    </source>
</reference>
<name>A0A1S8KL78_9LACT</name>
<sequence length="167" mass="19599">MEIEKFEDLKQLDSFGKICDDEYEFWFENGMVCVKVSPLKSVNKYFMNIFHSIDHCTGMIVDSMKDVLEELKLVEKYSEIYYLYKGNDLNLLQYGSSDKPYWRSHKAGATIKPLGNKQYVVQFSSDNYEDVSGEPTEIAPHLIYAERAEDARRWLQSERGFNEFVSR</sequence>
<organism evidence="1 2">
    <name type="scientific">Dolosigranulum pigrum</name>
    <dbReference type="NCBI Taxonomy" id="29394"/>
    <lineage>
        <taxon>Bacteria</taxon>
        <taxon>Bacillati</taxon>
        <taxon>Bacillota</taxon>
        <taxon>Bacilli</taxon>
        <taxon>Lactobacillales</taxon>
        <taxon>Carnobacteriaceae</taxon>
        <taxon>Dolosigranulum</taxon>
    </lineage>
</organism>
<accession>A0A1S8KL78</accession>
<comment type="caution">
    <text evidence="1">The sequence shown here is derived from an EMBL/GenBank/DDBJ whole genome shotgun (WGS) entry which is preliminary data.</text>
</comment>
<evidence type="ECO:0000313" key="2">
    <source>
        <dbReference type="Proteomes" id="UP000190409"/>
    </source>
</evidence>